<dbReference type="GO" id="GO:0003677">
    <property type="term" value="F:DNA binding"/>
    <property type="evidence" value="ECO:0007669"/>
    <property type="project" value="UniProtKB-KW"/>
</dbReference>
<dbReference type="EMBL" id="CACRST010000007">
    <property type="protein sequence ID" value="VYS78658.1"/>
    <property type="molecule type" value="Genomic_DNA"/>
</dbReference>
<name>A0A6N2RDP2_9FIRM</name>
<sequence>MDLVKIGKYIAEKRKEKGMTQKQLAEKLNMSDKSVSKWERGICLPDAAVYMEICEILEISINEFFAGENISPENMITKSEDNLIHITQDSTDKQKSLKKIIAVMTVVSAITLILLGTVLFRKLIQPKNYMEPVDRTSVEMKTAEMLSGTDGAFLFKFFTKDKFKTMTLYLSEYHSGKLLSKNKVTELIYDGIDSATNGMIAVVPDFEKFHAKVIVTDDYAKYSTDFPILENVNNREYYGRSSTQIEDISLIQPGTEQGLIALIYGKNELQAVPVDEISNLSAESVNDYIYYLSFQFNK</sequence>
<dbReference type="InterPro" id="IPR010982">
    <property type="entry name" value="Lambda_DNA-bd_dom_sf"/>
</dbReference>
<accession>A0A6N2RDP2</accession>
<keyword evidence="2" id="KW-0812">Transmembrane</keyword>
<organism evidence="4">
    <name type="scientific">Blautia glucerasea</name>
    <dbReference type="NCBI Taxonomy" id="536633"/>
    <lineage>
        <taxon>Bacteria</taxon>
        <taxon>Bacillati</taxon>
        <taxon>Bacillota</taxon>
        <taxon>Clostridia</taxon>
        <taxon>Lachnospirales</taxon>
        <taxon>Lachnospiraceae</taxon>
        <taxon>Blautia</taxon>
    </lineage>
</organism>
<evidence type="ECO:0000256" key="1">
    <source>
        <dbReference type="ARBA" id="ARBA00023125"/>
    </source>
</evidence>
<evidence type="ECO:0000259" key="3">
    <source>
        <dbReference type="PROSITE" id="PS50943"/>
    </source>
</evidence>
<dbReference type="InterPro" id="IPR001387">
    <property type="entry name" value="Cro/C1-type_HTH"/>
</dbReference>
<feature type="domain" description="HTH cro/C1-type" evidence="3">
    <location>
        <begin position="10"/>
        <end position="64"/>
    </location>
</feature>
<dbReference type="AlphaFoldDB" id="A0A6N2RDP2"/>
<dbReference type="RefSeq" id="WP_156352534.1">
    <property type="nucleotide sequence ID" value="NZ_CACRST010000007.1"/>
</dbReference>
<dbReference type="SUPFAM" id="SSF47413">
    <property type="entry name" value="lambda repressor-like DNA-binding domains"/>
    <property type="match status" value="1"/>
</dbReference>
<keyword evidence="1" id="KW-0238">DNA-binding</keyword>
<dbReference type="Gene3D" id="1.10.260.40">
    <property type="entry name" value="lambda repressor-like DNA-binding domains"/>
    <property type="match status" value="1"/>
</dbReference>
<keyword evidence="2" id="KW-1133">Transmembrane helix</keyword>
<dbReference type="PROSITE" id="PS50943">
    <property type="entry name" value="HTH_CROC1"/>
    <property type="match status" value="1"/>
</dbReference>
<feature type="transmembrane region" description="Helical" evidence="2">
    <location>
        <begin position="100"/>
        <end position="120"/>
    </location>
</feature>
<dbReference type="SMART" id="SM00530">
    <property type="entry name" value="HTH_XRE"/>
    <property type="match status" value="1"/>
</dbReference>
<dbReference type="PANTHER" id="PTHR46558:SF4">
    <property type="entry name" value="DNA-BIDING PHAGE PROTEIN"/>
    <property type="match status" value="1"/>
</dbReference>
<dbReference type="Pfam" id="PF01381">
    <property type="entry name" value="HTH_3"/>
    <property type="match status" value="1"/>
</dbReference>
<keyword evidence="2" id="KW-0472">Membrane</keyword>
<protein>
    <submittedName>
        <fullName evidence="4">HTH-type transcriptional regulator ImmR</fullName>
    </submittedName>
</protein>
<evidence type="ECO:0000313" key="4">
    <source>
        <dbReference type="EMBL" id="VYS78658.1"/>
    </source>
</evidence>
<gene>
    <name evidence="4" type="primary">immR_3</name>
    <name evidence="4" type="ORF">BGLFYP119_00581</name>
</gene>
<dbReference type="CDD" id="cd00093">
    <property type="entry name" value="HTH_XRE"/>
    <property type="match status" value="1"/>
</dbReference>
<evidence type="ECO:0000256" key="2">
    <source>
        <dbReference type="SAM" id="Phobius"/>
    </source>
</evidence>
<proteinExistence type="predicted"/>
<dbReference type="PANTHER" id="PTHR46558">
    <property type="entry name" value="TRACRIPTIONAL REGULATORY PROTEIN-RELATED-RELATED"/>
    <property type="match status" value="1"/>
</dbReference>
<reference evidence="4" key="1">
    <citation type="submission" date="2019-11" db="EMBL/GenBank/DDBJ databases">
        <authorList>
            <person name="Feng L."/>
        </authorList>
    </citation>
    <scope>NUCLEOTIDE SEQUENCE</scope>
    <source>
        <strain evidence="4">BgluceraseaLFYP119</strain>
    </source>
</reference>